<evidence type="ECO:0008006" key="3">
    <source>
        <dbReference type="Google" id="ProtNLM"/>
    </source>
</evidence>
<reference evidence="2" key="2">
    <citation type="submission" date="2010-01" db="EMBL/GenBank/DDBJ databases">
        <title>The complete genome of Conexibacter woesei DSM 14684.</title>
        <authorList>
            <consortium name="US DOE Joint Genome Institute (JGI-PGF)"/>
            <person name="Lucas S."/>
            <person name="Copeland A."/>
            <person name="Lapidus A."/>
            <person name="Glavina del Rio T."/>
            <person name="Dalin E."/>
            <person name="Tice H."/>
            <person name="Bruce D."/>
            <person name="Goodwin L."/>
            <person name="Pitluck S."/>
            <person name="Kyrpides N."/>
            <person name="Mavromatis K."/>
            <person name="Ivanova N."/>
            <person name="Mikhailova N."/>
            <person name="Chertkov O."/>
            <person name="Brettin T."/>
            <person name="Detter J.C."/>
            <person name="Han C."/>
            <person name="Larimer F."/>
            <person name="Land M."/>
            <person name="Hauser L."/>
            <person name="Markowitz V."/>
            <person name="Cheng J.-F."/>
            <person name="Hugenholtz P."/>
            <person name="Woyke T."/>
            <person name="Wu D."/>
            <person name="Pukall R."/>
            <person name="Steenblock K."/>
            <person name="Schneider S."/>
            <person name="Klenk H.-P."/>
            <person name="Eisen J.A."/>
        </authorList>
    </citation>
    <scope>NUCLEOTIDE SEQUENCE [LARGE SCALE GENOMIC DNA]</scope>
    <source>
        <strain evidence="2">DSM 14684 / CIP 108061 / JCM 11494 / NBRC 100937 / ID131577</strain>
    </source>
</reference>
<dbReference type="Proteomes" id="UP000008229">
    <property type="component" value="Chromosome"/>
</dbReference>
<protein>
    <recommendedName>
        <fullName evidence="3">Restriction system protein</fullName>
    </recommendedName>
</protein>
<dbReference type="EMBL" id="CP001854">
    <property type="protein sequence ID" value="ADB53985.1"/>
    <property type="molecule type" value="Genomic_DNA"/>
</dbReference>
<proteinExistence type="predicted"/>
<dbReference type="HOGENOM" id="CLU_786888_0_0_11"/>
<evidence type="ECO:0000313" key="2">
    <source>
        <dbReference type="Proteomes" id="UP000008229"/>
    </source>
</evidence>
<accession>D3F0Q1</accession>
<gene>
    <name evidence="1" type="ordered locus">Cwoe_5580</name>
</gene>
<dbReference type="STRING" id="469383.Cwoe_5580"/>
<evidence type="ECO:0000313" key="1">
    <source>
        <dbReference type="EMBL" id="ADB53985.1"/>
    </source>
</evidence>
<keyword evidence="2" id="KW-1185">Reference proteome</keyword>
<dbReference type="KEGG" id="cwo:Cwoe_5580"/>
<organism evidence="1 2">
    <name type="scientific">Conexibacter woesei (strain DSM 14684 / CCUG 47730 / CIP 108061 / JCM 11494 / NBRC 100937 / ID131577)</name>
    <dbReference type="NCBI Taxonomy" id="469383"/>
    <lineage>
        <taxon>Bacteria</taxon>
        <taxon>Bacillati</taxon>
        <taxon>Actinomycetota</taxon>
        <taxon>Thermoleophilia</taxon>
        <taxon>Solirubrobacterales</taxon>
        <taxon>Conexibacteraceae</taxon>
        <taxon>Conexibacter</taxon>
    </lineage>
</organism>
<dbReference type="AlphaFoldDB" id="D3F0Q1"/>
<reference evidence="1 2" key="1">
    <citation type="journal article" date="2010" name="Stand. Genomic Sci.">
        <title>Complete genome sequence of Conexibacter woesei type strain (ID131577).</title>
        <authorList>
            <person name="Pukall R."/>
            <person name="Lapidus A."/>
            <person name="Glavina Del Rio T."/>
            <person name="Copeland A."/>
            <person name="Tice H."/>
            <person name="Cheng J.-F."/>
            <person name="Lucas S."/>
            <person name="Chen F."/>
            <person name="Nolan M."/>
            <person name="Bruce D."/>
            <person name="Goodwin L."/>
            <person name="Pitluck S."/>
            <person name="Mavromatis K."/>
            <person name="Ivanova N."/>
            <person name="Ovchinnikova G."/>
            <person name="Pati A."/>
            <person name="Chen A."/>
            <person name="Palaniappan K."/>
            <person name="Land M."/>
            <person name="Hauser L."/>
            <person name="Chang Y.-J."/>
            <person name="Jeffries C.D."/>
            <person name="Chain P."/>
            <person name="Meincke L."/>
            <person name="Sims D."/>
            <person name="Brettin T."/>
            <person name="Detter J.C."/>
            <person name="Rohde M."/>
            <person name="Goeker M."/>
            <person name="Bristow J."/>
            <person name="Eisen J.A."/>
            <person name="Markowitz V."/>
            <person name="Kyrpides N.C."/>
            <person name="Klenk H.-P."/>
            <person name="Hugenholtz P."/>
        </authorList>
    </citation>
    <scope>NUCLEOTIDE SEQUENCE [LARGE SCALE GENOMIC DNA]</scope>
    <source>
        <strain evidence="2">DSM 14684 / CIP 108061 / JCM 11494 / NBRC 100937 / ID131577</strain>
    </source>
</reference>
<sequence>MHEEYRLAEVEALNSELAEIAEELSSILSATLDVDDFVDLEDLRVSTSHPPFPRADLEMPTPDVVPVSAPPEPVFVEPEPPKGLGSVLGGKKKHAAALAAAREAFEEAHRVWEAEAAKLPALQLEQMQQRDALERRRVDALQAARETYDRECAERDAEVAQANQQLDALIAGLAAGEHEAVHEYVGIVLSNSVYPEILAVEHDYAFDPDTRELSLTVLVSSPDQLPAEKSYRWVKAKDEITATSLSRKGLKERYASVIHQATLRTLHEIFEADRAGKIQTITLHVATETKDPATGLERRVTFVGVGADRESFVTFDLHNIVPAATLEHLGASMSKNPYELAGIDGAPGVRGR</sequence>
<name>D3F0Q1_CONWI</name>
<dbReference type="REBASE" id="23440">
    <property type="entry name" value="CwoDMrrP"/>
</dbReference>
<dbReference type="eggNOG" id="COG1715">
    <property type="taxonomic scope" value="Bacteria"/>
</dbReference>